<sequence>MNNSNPCIACGACCAFFRVSFYWAEPDNAGRKVPVSLTEQISPLYRCMCGTNQKAPRCVALTGTPDKNAYCSVYKNRPSTCRGFAMSDENDNLNEACNRTREKYELPEI</sequence>
<proteinExistence type="predicted"/>
<dbReference type="InterPro" id="IPR005358">
    <property type="entry name" value="Puta_zinc/iron-chelating_dom"/>
</dbReference>
<dbReference type="Proteomes" id="UP000555763">
    <property type="component" value="Unassembled WGS sequence"/>
</dbReference>
<evidence type="ECO:0000313" key="2">
    <source>
        <dbReference type="Proteomes" id="UP000555763"/>
    </source>
</evidence>
<organism evidence="1 2">
    <name type="scientific">Escherichia coli</name>
    <dbReference type="NCBI Taxonomy" id="562"/>
    <lineage>
        <taxon>Bacteria</taxon>
        <taxon>Pseudomonadati</taxon>
        <taxon>Pseudomonadota</taxon>
        <taxon>Gammaproteobacteria</taxon>
        <taxon>Enterobacterales</taxon>
        <taxon>Enterobacteriaceae</taxon>
        <taxon>Escherichia</taxon>
    </lineage>
</organism>
<protein>
    <submittedName>
        <fullName evidence="1">YkgJ family cysteine cluster protein</fullName>
    </submittedName>
</protein>
<dbReference type="EMBL" id="AATLZG010000042">
    <property type="protein sequence ID" value="EFM8156883.1"/>
    <property type="molecule type" value="Genomic_DNA"/>
</dbReference>
<comment type="caution">
    <text evidence="1">The sequence shown here is derived from an EMBL/GenBank/DDBJ whole genome shotgun (WGS) entry which is preliminary data.</text>
</comment>
<dbReference type="AlphaFoldDB" id="A0A828PAE1"/>
<dbReference type="Pfam" id="PF03692">
    <property type="entry name" value="CxxCxxCC"/>
    <property type="match status" value="1"/>
</dbReference>
<evidence type="ECO:0000313" key="1">
    <source>
        <dbReference type="EMBL" id="EFM8156883.1"/>
    </source>
</evidence>
<name>A0A828PAE1_ECOLX</name>
<reference evidence="1 2" key="1">
    <citation type="submission" date="2020-02" db="EMBL/GenBank/DDBJ databases">
        <authorList>
            <consortium name="PulseNet: The National Subtyping Network for Foodborne Disease Surveillance"/>
            <person name="Tarr C.L."/>
            <person name="Trees E."/>
            <person name="Katz L.S."/>
            <person name="Carleton-Romer H.A."/>
            <person name="Stroika S."/>
            <person name="Kucerova Z."/>
            <person name="Roache K.F."/>
            <person name="Sabol A.L."/>
            <person name="Besser J."/>
            <person name="Gerner-Smidt P."/>
        </authorList>
    </citation>
    <scope>NUCLEOTIDE SEQUENCE [LARGE SCALE GENOMIC DNA]</scope>
    <source>
        <strain evidence="1 2">PNUSAE002719</strain>
    </source>
</reference>
<gene>
    <name evidence="1" type="ORF">A5U30_004612</name>
</gene>
<accession>A0A828PAE1</accession>